<dbReference type="EMBL" id="AK157412">
    <property type="protein sequence ID" value="BAE34082.1"/>
    <property type="molecule type" value="mRNA"/>
</dbReference>
<reference evidence="1" key="1">
    <citation type="journal article" date="1999" name="Methods Enzymol.">
        <title>High-efficiency full-length cDNA cloning.</title>
        <authorList>
            <person name="Carninci P."/>
            <person name="Hayashizaki Y."/>
        </authorList>
    </citation>
    <scope>NUCLEOTIDE SEQUENCE</scope>
    <source>
        <strain evidence="1">NOD</strain>
        <tissue evidence="1">Activated spleen</tissue>
    </source>
</reference>
<evidence type="ECO:0000313" key="2">
    <source>
        <dbReference type="MGI" id="MGI:3642773"/>
    </source>
</evidence>
<reference evidence="1" key="8">
    <citation type="journal article" date="2005" name="Science">
        <title>Antisense Transcription in the Mammalian Transcriptome.</title>
        <authorList>
            <consortium name="RIKEN Genome Exploration Research Group and Genome Science Group (Genome Network Project Core Group) and the FANTOM Consortium"/>
        </authorList>
    </citation>
    <scope>NUCLEOTIDE SEQUENCE</scope>
    <source>
        <strain evidence="1">NOD</strain>
        <tissue evidence="1">Activated spleen</tissue>
    </source>
</reference>
<reference evidence="1" key="4">
    <citation type="journal article" date="2001" name="Nature">
        <title>Functional annotation of a full-length mouse cDNA collection.</title>
        <authorList>
            <consortium name="The RIKEN Genome Exploration Research Group Phase II Team and the FANTOM Consortium"/>
        </authorList>
    </citation>
    <scope>NUCLEOTIDE SEQUENCE</scope>
    <source>
        <strain evidence="1">NOD</strain>
        <tissue evidence="1">Activated spleen</tissue>
    </source>
</reference>
<reference evidence="1" key="5">
    <citation type="journal article" date="2002" name="Nature">
        <title>Analysis of the mouse transcriptome based on functional annotation of 60,770 full-length cDNAs.</title>
        <authorList>
            <consortium name="The FANTOM Consortium and the RIKEN Genome Exploration Research Group Phase I and II Team"/>
        </authorList>
    </citation>
    <scope>NUCLEOTIDE SEQUENCE</scope>
    <source>
        <strain evidence="1">NOD</strain>
        <tissue evidence="1">Activated spleen</tissue>
    </source>
</reference>
<dbReference type="AlphaFoldDB" id="Q3TZX5"/>
<sequence length="82" mass="9053">MFPTFWTFHGVLSSSTTIIHNHGLAALCSLLAVLGYPGSNEVHTDNTFFTVQKSLLVSGREGKTLFLHQKTIADRSQQTMIC</sequence>
<reference evidence="1" key="3">
    <citation type="journal article" date="2000" name="Genome Res.">
        <title>RIKEN integrated sequence analysis (RISA) system--384-format sequencing pipeline with 384 multicapillary sequencer.</title>
        <authorList>
            <person name="Shibata K."/>
            <person name="Itoh M."/>
            <person name="Aizawa K."/>
            <person name="Nagaoka S."/>
            <person name="Sasaki N."/>
            <person name="Carninci P."/>
            <person name="Konno H."/>
            <person name="Akiyama J."/>
            <person name="Nishi K."/>
            <person name="Kitsunai T."/>
            <person name="Tashiro H."/>
            <person name="Itoh M."/>
            <person name="Sumi N."/>
            <person name="Ishii Y."/>
            <person name="Nakamura S."/>
            <person name="Hazama M."/>
            <person name="Nishine T."/>
            <person name="Harada A."/>
            <person name="Yamamoto R."/>
            <person name="Matsumoto H."/>
            <person name="Sakaguchi S."/>
            <person name="Ikegami T."/>
            <person name="Kashiwagi K."/>
            <person name="Fujiwake S."/>
            <person name="Inoue K."/>
            <person name="Togawa Y."/>
            <person name="Izawa M."/>
            <person name="Ohara E."/>
            <person name="Watahiki M."/>
            <person name="Yoneda Y."/>
            <person name="Ishikawa T."/>
            <person name="Ozawa K."/>
            <person name="Tanaka T."/>
            <person name="Matsuura S."/>
            <person name="Kawai J."/>
            <person name="Okazaki Y."/>
            <person name="Muramatsu M."/>
            <person name="Inoue Y."/>
            <person name="Kira A."/>
            <person name="Hayashizaki Y."/>
        </authorList>
    </citation>
    <scope>NUCLEOTIDE SEQUENCE</scope>
    <source>
        <strain evidence="1">NOD</strain>
        <tissue evidence="1">Activated spleen</tissue>
    </source>
</reference>
<gene>
    <name evidence="2" type="primary">Gm10370</name>
</gene>
<dbReference type="AGR" id="MGI:3642773"/>
<reference evidence="1" key="6">
    <citation type="submission" date="2004-03" db="EMBL/GenBank/DDBJ databases">
        <authorList>
            <person name="Arakawa T."/>
            <person name="Carninci P."/>
            <person name="Fukuda S."/>
            <person name="Hashizume W."/>
            <person name="Hayashida K."/>
            <person name="Hori F."/>
            <person name="Iida J."/>
            <person name="Imamura K."/>
            <person name="Imotani K."/>
            <person name="Itoh M."/>
            <person name="Kanagawa S."/>
            <person name="Kawai J."/>
            <person name="Kojima M."/>
            <person name="Konno H."/>
            <person name="Murata M."/>
            <person name="Nakamura M."/>
            <person name="Ninomiya N."/>
            <person name="Nishiyori H."/>
            <person name="Nomura K."/>
            <person name="Ohno M."/>
            <person name="Sakazume N."/>
            <person name="Sano H."/>
            <person name="Sasaki D."/>
            <person name="Shibata K."/>
            <person name="Shiraki T."/>
            <person name="Tagami M."/>
            <person name="Tagami Y."/>
            <person name="Waki K."/>
            <person name="Watahiki A."/>
            <person name="Muramatsu M."/>
            <person name="Hayashizaki Y."/>
        </authorList>
    </citation>
    <scope>NUCLEOTIDE SEQUENCE</scope>
    <source>
        <strain evidence="1">NOD</strain>
        <tissue evidence="1">Activated spleen</tissue>
    </source>
</reference>
<evidence type="ECO:0000313" key="1">
    <source>
        <dbReference type="EMBL" id="BAE34082.1"/>
    </source>
</evidence>
<organism evidence="1">
    <name type="scientific">Mus musculus</name>
    <name type="common">Mouse</name>
    <dbReference type="NCBI Taxonomy" id="10090"/>
    <lineage>
        <taxon>Eukaryota</taxon>
        <taxon>Metazoa</taxon>
        <taxon>Chordata</taxon>
        <taxon>Craniata</taxon>
        <taxon>Vertebrata</taxon>
        <taxon>Euteleostomi</taxon>
        <taxon>Mammalia</taxon>
        <taxon>Eutheria</taxon>
        <taxon>Euarchontoglires</taxon>
        <taxon>Glires</taxon>
        <taxon>Rodentia</taxon>
        <taxon>Myomorpha</taxon>
        <taxon>Muroidea</taxon>
        <taxon>Muridae</taxon>
        <taxon>Murinae</taxon>
        <taxon>Mus</taxon>
        <taxon>Mus</taxon>
    </lineage>
</organism>
<dbReference type="MGI" id="MGI:3642773">
    <property type="gene designation" value="Gm10370"/>
</dbReference>
<proteinExistence type="evidence at transcript level"/>
<accession>Q3TZX5</accession>
<name>Q3TZX5_MOUSE</name>
<protein>
    <submittedName>
        <fullName evidence="1">Uncharacterized protein</fullName>
    </submittedName>
</protein>
<reference evidence="1" key="7">
    <citation type="journal article" date="2005" name="Science">
        <title>The Transcriptional Landscape of the Mammalian Genome.</title>
        <authorList>
            <consortium name="The FANTOM Consortium"/>
            <consortium name="Riken Genome Exploration Research Group and Genome Science Group (Genome Network Project Core Group)"/>
        </authorList>
    </citation>
    <scope>NUCLEOTIDE SEQUENCE</scope>
    <source>
        <strain evidence="1">NOD</strain>
        <tissue evidence="1">Activated spleen</tissue>
    </source>
</reference>
<reference evidence="1" key="2">
    <citation type="journal article" date="2000" name="Genome Res.">
        <title>Normalization and subtraction of cap-trapper-selected cDNAs to prepare full-length cDNA libraries for rapid discovery of new genes.</title>
        <authorList>
            <person name="Carninci P."/>
            <person name="Shibata Y."/>
            <person name="Hayatsu N."/>
            <person name="Sugahara Y."/>
            <person name="Shibata K."/>
            <person name="Itoh M."/>
            <person name="Konno H."/>
            <person name="Okazaki Y."/>
            <person name="Muramatsu M."/>
            <person name="Hayashizaki Y."/>
        </authorList>
    </citation>
    <scope>NUCLEOTIDE SEQUENCE</scope>
    <source>
        <strain evidence="1">NOD</strain>
        <tissue evidence="1">Activated spleen</tissue>
    </source>
</reference>